<reference evidence="1 2" key="1">
    <citation type="journal article" date="2022" name="Nat. Ecol. Evol.">
        <title>A masculinizing supergene underlies an exaggerated male reproductive morph in a spider.</title>
        <authorList>
            <person name="Hendrickx F."/>
            <person name="De Corte Z."/>
            <person name="Sonet G."/>
            <person name="Van Belleghem S.M."/>
            <person name="Kostlbacher S."/>
            <person name="Vangestel C."/>
        </authorList>
    </citation>
    <scope>NUCLEOTIDE SEQUENCE [LARGE SCALE GENOMIC DNA]</scope>
    <source>
        <strain evidence="1">W744_W776</strain>
    </source>
</reference>
<dbReference type="Proteomes" id="UP000827092">
    <property type="component" value="Unassembled WGS sequence"/>
</dbReference>
<sequence length="113" mass="12947">MGKNERSVGKRNGLVGAPTQALSIQFFQHYLWGLVLFWLPRATGCSSEDAEEHSILFPPSAREANCQKQPLLMDFTLEEKTPGPQSQWTNRMVLEDPMSFYFETLGRYLCRDC</sequence>
<name>A0AAV6VVD9_9ARAC</name>
<dbReference type="AlphaFoldDB" id="A0AAV6VVD9"/>
<evidence type="ECO:0000313" key="1">
    <source>
        <dbReference type="EMBL" id="KAG8199436.1"/>
    </source>
</evidence>
<dbReference type="EMBL" id="JAFNEN010000027">
    <property type="protein sequence ID" value="KAG8199436.1"/>
    <property type="molecule type" value="Genomic_DNA"/>
</dbReference>
<protein>
    <submittedName>
        <fullName evidence="1">Uncharacterized protein</fullName>
    </submittedName>
</protein>
<accession>A0AAV6VVD9</accession>
<gene>
    <name evidence="1" type="ORF">JTE90_000304</name>
</gene>
<proteinExistence type="predicted"/>
<organism evidence="1 2">
    <name type="scientific">Oedothorax gibbosus</name>
    <dbReference type="NCBI Taxonomy" id="931172"/>
    <lineage>
        <taxon>Eukaryota</taxon>
        <taxon>Metazoa</taxon>
        <taxon>Ecdysozoa</taxon>
        <taxon>Arthropoda</taxon>
        <taxon>Chelicerata</taxon>
        <taxon>Arachnida</taxon>
        <taxon>Araneae</taxon>
        <taxon>Araneomorphae</taxon>
        <taxon>Entelegynae</taxon>
        <taxon>Araneoidea</taxon>
        <taxon>Linyphiidae</taxon>
        <taxon>Erigoninae</taxon>
        <taxon>Oedothorax</taxon>
    </lineage>
</organism>
<comment type="caution">
    <text evidence="1">The sequence shown here is derived from an EMBL/GenBank/DDBJ whole genome shotgun (WGS) entry which is preliminary data.</text>
</comment>
<keyword evidence="2" id="KW-1185">Reference proteome</keyword>
<evidence type="ECO:0000313" key="2">
    <source>
        <dbReference type="Proteomes" id="UP000827092"/>
    </source>
</evidence>